<dbReference type="Pfam" id="PF13439">
    <property type="entry name" value="Glyco_transf_4"/>
    <property type="match status" value="1"/>
</dbReference>
<dbReference type="Pfam" id="PF00534">
    <property type="entry name" value="Glycos_transf_1"/>
    <property type="match status" value="1"/>
</dbReference>
<dbReference type="PANTHER" id="PTHR45947">
    <property type="entry name" value="SULFOQUINOVOSYL TRANSFERASE SQD2"/>
    <property type="match status" value="1"/>
</dbReference>
<evidence type="ECO:0000313" key="3">
    <source>
        <dbReference type="EMBL" id="EFO81283.1"/>
    </source>
</evidence>
<proteinExistence type="predicted"/>
<evidence type="ECO:0000313" key="4">
    <source>
        <dbReference type="Proteomes" id="UP000054010"/>
    </source>
</evidence>
<dbReference type="AlphaFoldDB" id="E1IC21"/>
<dbReference type="InterPro" id="IPR001296">
    <property type="entry name" value="Glyco_trans_1"/>
</dbReference>
<protein>
    <submittedName>
        <fullName evidence="3">Glycosyl transferase group 1</fullName>
    </submittedName>
</protein>
<name>E1IC21_9CHLR</name>
<sequence>MMRILMLNNEFPPLGGGTGTVNQAILARLAQRPELEIDLITSALGMRAERVQLAERVRMFKVPVANRNIHHSSNRELLTFAGLALPQALRLHRKQRYDLVFAWSAVPAGGVALALRRLAGLPYILRVCGPDIPGFEQRYGALYPILTPTIKAIWRGASRLVAKCQDEADMMLAVQPGMRIDLVPNGVDLARFSPAPIDDAGPLHLICVARLIERKGQHYLIQALRRLVDTGHNVVLELVGEGDAYDNLVALVRNLGLMDRVTFAGYVPREEIAAHYAAAHAFVLPSYNEGMSVATLEAMAAGLPTIVTRTGGAEDLVAEGVSGHIVAWADVEALVARIAPLATERDRARQMGVAARVRAQQFTWDAATERYVAMFGEINDKVNR</sequence>
<dbReference type="HOGENOM" id="CLU_009583_2_4_0"/>
<feature type="domain" description="Glycosyl transferase family 1" evidence="1">
    <location>
        <begin position="203"/>
        <end position="356"/>
    </location>
</feature>
<evidence type="ECO:0000259" key="2">
    <source>
        <dbReference type="Pfam" id="PF13439"/>
    </source>
</evidence>
<accession>E1IC21</accession>
<feature type="domain" description="Glycosyltransferase subfamily 4-like N-terminal" evidence="2">
    <location>
        <begin position="16"/>
        <end position="191"/>
    </location>
</feature>
<evidence type="ECO:0000259" key="1">
    <source>
        <dbReference type="Pfam" id="PF00534"/>
    </source>
</evidence>
<reference evidence="3 4" key="1">
    <citation type="journal article" date="2011" name="J. Bacteriol.">
        <title>Draft genome sequence of the anoxygenic filamentous phototrophic bacterium Oscillochloris trichoides subsp. DG-6.</title>
        <authorList>
            <person name="Kuznetsov B.B."/>
            <person name="Ivanovsky R.N."/>
            <person name="Keppen O.I."/>
            <person name="Sukhacheva M.V."/>
            <person name="Bumazhkin B.K."/>
            <person name="Patutina E.O."/>
            <person name="Beletsky A.V."/>
            <person name="Mardanov A.V."/>
            <person name="Baslerov R.V."/>
            <person name="Panteleeva A.N."/>
            <person name="Kolganova T.V."/>
            <person name="Ravin N.V."/>
            <person name="Skryabin K.G."/>
        </authorList>
    </citation>
    <scope>NUCLEOTIDE SEQUENCE [LARGE SCALE GENOMIC DNA]</scope>
    <source>
        <strain evidence="3 4">DG-6</strain>
    </source>
</reference>
<dbReference type="InterPro" id="IPR050194">
    <property type="entry name" value="Glycosyltransferase_grp1"/>
</dbReference>
<dbReference type="Gene3D" id="3.40.50.2000">
    <property type="entry name" value="Glycogen Phosphorylase B"/>
    <property type="match status" value="2"/>
</dbReference>
<comment type="caution">
    <text evidence="3">The sequence shown here is derived from an EMBL/GenBank/DDBJ whole genome shotgun (WGS) entry which is preliminary data.</text>
</comment>
<dbReference type="STRING" id="765420.OSCT_0872"/>
<dbReference type="GO" id="GO:0016758">
    <property type="term" value="F:hexosyltransferase activity"/>
    <property type="evidence" value="ECO:0007669"/>
    <property type="project" value="TreeGrafter"/>
</dbReference>
<dbReference type="PANTHER" id="PTHR45947:SF3">
    <property type="entry name" value="SULFOQUINOVOSYL TRANSFERASE SQD2"/>
    <property type="match status" value="1"/>
</dbReference>
<keyword evidence="4" id="KW-1185">Reference proteome</keyword>
<dbReference type="InterPro" id="IPR028098">
    <property type="entry name" value="Glyco_trans_4-like_N"/>
</dbReference>
<gene>
    <name evidence="3" type="ORF">OSCT_0872</name>
</gene>
<dbReference type="eggNOG" id="COG0438">
    <property type="taxonomic scope" value="Bacteria"/>
</dbReference>
<dbReference type="Proteomes" id="UP000054010">
    <property type="component" value="Unassembled WGS sequence"/>
</dbReference>
<organism evidence="3 4">
    <name type="scientific">Oscillochloris trichoides DG-6</name>
    <dbReference type="NCBI Taxonomy" id="765420"/>
    <lineage>
        <taxon>Bacteria</taxon>
        <taxon>Bacillati</taxon>
        <taxon>Chloroflexota</taxon>
        <taxon>Chloroflexia</taxon>
        <taxon>Chloroflexales</taxon>
        <taxon>Chloroflexineae</taxon>
        <taxon>Oscillochloridaceae</taxon>
        <taxon>Oscillochloris</taxon>
    </lineage>
</organism>
<dbReference type="SUPFAM" id="SSF53756">
    <property type="entry name" value="UDP-Glycosyltransferase/glycogen phosphorylase"/>
    <property type="match status" value="1"/>
</dbReference>
<dbReference type="EMBL" id="ADVR01000018">
    <property type="protein sequence ID" value="EFO81283.1"/>
    <property type="molecule type" value="Genomic_DNA"/>
</dbReference>
<keyword evidence="3" id="KW-0808">Transferase</keyword>